<sequence length="216" mass="23520">MSSRSRCTGHSSSPRSKRNGTNHVCWRRTCGDSYGTTIPDAASLRHVLSCLRSADRQPRKRGCRREHVDLSTPTLLLLASPLAATSDGHATSTTADFFLPGHGKNTNERRCTGHPTAGKGRRADSVADTKRVAEDLDKDVGRRRPHFLEGAAEDNQSGSSTARRSHVAIRPEEVSRDRRDKDSEGARPRLESCDGVTSCRGSPTTTHMGTERGVCT</sequence>
<comment type="caution">
    <text evidence="1">The sequence shown here is derived from an EMBL/GenBank/DDBJ whole genome shotgun (WGS) entry which is preliminary data.</text>
</comment>
<dbReference type="EMBL" id="CM023484">
    <property type="protein sequence ID" value="KAH6933745.1"/>
    <property type="molecule type" value="Genomic_DNA"/>
</dbReference>
<accession>A0ACB7SGB9</accession>
<protein>
    <submittedName>
        <fullName evidence="1">Uncharacterized protein</fullName>
    </submittedName>
</protein>
<dbReference type="Proteomes" id="UP000821845">
    <property type="component" value="Chromosome 4"/>
</dbReference>
<proteinExistence type="predicted"/>
<gene>
    <name evidence="1" type="ORF">HPB50_017711</name>
</gene>
<keyword evidence="2" id="KW-1185">Reference proteome</keyword>
<organism evidence="1 2">
    <name type="scientific">Hyalomma asiaticum</name>
    <name type="common">Tick</name>
    <dbReference type="NCBI Taxonomy" id="266040"/>
    <lineage>
        <taxon>Eukaryota</taxon>
        <taxon>Metazoa</taxon>
        <taxon>Ecdysozoa</taxon>
        <taxon>Arthropoda</taxon>
        <taxon>Chelicerata</taxon>
        <taxon>Arachnida</taxon>
        <taxon>Acari</taxon>
        <taxon>Parasitiformes</taxon>
        <taxon>Ixodida</taxon>
        <taxon>Ixodoidea</taxon>
        <taxon>Ixodidae</taxon>
        <taxon>Hyalomminae</taxon>
        <taxon>Hyalomma</taxon>
    </lineage>
</organism>
<evidence type="ECO:0000313" key="2">
    <source>
        <dbReference type="Proteomes" id="UP000821845"/>
    </source>
</evidence>
<reference evidence="1" key="1">
    <citation type="submission" date="2020-05" db="EMBL/GenBank/DDBJ databases">
        <title>Large-scale comparative analyses of tick genomes elucidate their genetic diversity and vector capacities.</title>
        <authorList>
            <person name="Jia N."/>
            <person name="Wang J."/>
            <person name="Shi W."/>
            <person name="Du L."/>
            <person name="Sun Y."/>
            <person name="Zhan W."/>
            <person name="Jiang J."/>
            <person name="Wang Q."/>
            <person name="Zhang B."/>
            <person name="Ji P."/>
            <person name="Sakyi L.B."/>
            <person name="Cui X."/>
            <person name="Yuan T."/>
            <person name="Jiang B."/>
            <person name="Yang W."/>
            <person name="Lam T.T.-Y."/>
            <person name="Chang Q."/>
            <person name="Ding S."/>
            <person name="Wang X."/>
            <person name="Zhu J."/>
            <person name="Ruan X."/>
            <person name="Zhao L."/>
            <person name="Wei J."/>
            <person name="Que T."/>
            <person name="Du C."/>
            <person name="Cheng J."/>
            <person name="Dai P."/>
            <person name="Han X."/>
            <person name="Huang E."/>
            <person name="Gao Y."/>
            <person name="Liu J."/>
            <person name="Shao H."/>
            <person name="Ye R."/>
            <person name="Li L."/>
            <person name="Wei W."/>
            <person name="Wang X."/>
            <person name="Wang C."/>
            <person name="Yang T."/>
            <person name="Huo Q."/>
            <person name="Li W."/>
            <person name="Guo W."/>
            <person name="Chen H."/>
            <person name="Zhou L."/>
            <person name="Ni X."/>
            <person name="Tian J."/>
            <person name="Zhou Y."/>
            <person name="Sheng Y."/>
            <person name="Liu T."/>
            <person name="Pan Y."/>
            <person name="Xia L."/>
            <person name="Li J."/>
            <person name="Zhao F."/>
            <person name="Cao W."/>
        </authorList>
    </citation>
    <scope>NUCLEOTIDE SEQUENCE</scope>
    <source>
        <strain evidence="1">Hyas-2018</strain>
    </source>
</reference>
<evidence type="ECO:0000313" key="1">
    <source>
        <dbReference type="EMBL" id="KAH6933745.1"/>
    </source>
</evidence>
<name>A0ACB7SGB9_HYAAI</name>